<evidence type="ECO:0000256" key="1">
    <source>
        <dbReference type="ARBA" id="ARBA00006484"/>
    </source>
</evidence>
<proteinExistence type="inferred from homology"/>
<dbReference type="Gene3D" id="3.40.50.720">
    <property type="entry name" value="NAD(P)-binding Rossmann-like Domain"/>
    <property type="match status" value="3"/>
</dbReference>
<dbReference type="PRINTS" id="PR00081">
    <property type="entry name" value="GDHRDH"/>
</dbReference>
<dbReference type="PANTHER" id="PTHR43490">
    <property type="entry name" value="(+)-NEOMENTHOL DEHYDROGENASE"/>
    <property type="match status" value="1"/>
</dbReference>
<organism evidence="4 5">
    <name type="scientific">Ambrosia artemisiifolia</name>
    <name type="common">Common ragweed</name>
    <dbReference type="NCBI Taxonomy" id="4212"/>
    <lineage>
        <taxon>Eukaryota</taxon>
        <taxon>Viridiplantae</taxon>
        <taxon>Streptophyta</taxon>
        <taxon>Embryophyta</taxon>
        <taxon>Tracheophyta</taxon>
        <taxon>Spermatophyta</taxon>
        <taxon>Magnoliopsida</taxon>
        <taxon>eudicotyledons</taxon>
        <taxon>Gunneridae</taxon>
        <taxon>Pentapetalae</taxon>
        <taxon>asterids</taxon>
        <taxon>campanulids</taxon>
        <taxon>Asterales</taxon>
        <taxon>Asteraceae</taxon>
        <taxon>Asteroideae</taxon>
        <taxon>Heliantheae alliance</taxon>
        <taxon>Heliantheae</taxon>
        <taxon>Ambrosia</taxon>
    </lineage>
</organism>
<name>A0AAD5BJZ1_AMBAR</name>
<evidence type="ECO:0000256" key="2">
    <source>
        <dbReference type="ARBA" id="ARBA00022857"/>
    </source>
</evidence>
<evidence type="ECO:0000313" key="5">
    <source>
        <dbReference type="Proteomes" id="UP001206925"/>
    </source>
</evidence>
<protein>
    <recommendedName>
        <fullName evidence="6">Salutaridine reductase</fullName>
    </recommendedName>
</protein>
<keyword evidence="2" id="KW-0521">NADP</keyword>
<reference evidence="4" key="1">
    <citation type="submission" date="2022-06" db="EMBL/GenBank/DDBJ databases">
        <title>Uncovering the hologenomic basis of an extraordinary plant invasion.</title>
        <authorList>
            <person name="Bieker V.C."/>
            <person name="Martin M.D."/>
            <person name="Gilbert T."/>
            <person name="Hodgins K."/>
            <person name="Battlay P."/>
            <person name="Petersen B."/>
            <person name="Wilson J."/>
        </authorList>
    </citation>
    <scope>NUCLEOTIDE SEQUENCE</scope>
    <source>
        <strain evidence="4">AA19_3_7</strain>
        <tissue evidence="4">Leaf</tissue>
    </source>
</reference>
<dbReference type="GO" id="GO:0016020">
    <property type="term" value="C:membrane"/>
    <property type="evidence" value="ECO:0007669"/>
    <property type="project" value="TreeGrafter"/>
</dbReference>
<sequence>KHVTQALLTLLLKSNSPRIVNVSSKLGQLENVQDENARKILSDVDGLTEEVVDEVVKEYLKDVKDEELLKKKGWSSNVSGYIVSKAALNAYTRILAKKYPSLCANAVSPGFVATDMTFFKGTSTAEEGAKGPVRLALMPEGGPTGDKTHDASTGPRVAVVTGGNKGIGLEICRQLASNGITVVLAARDEGRGLEAVTKLKDTGLTNVVFHQLDIKNPTSIARFTKFVESQFQKLDILVNNAAENGIIVKYDEFRAFKDGAGYTNYYGTKALTEALLPLLQLSNSPRIVNVSSNYGELHWIRNEMVKAELMARKFTNILLNCVHPGYVITDITSHTGHLTPEEGAKAPVMVALLPNDGPSGVNNAGVSSTIVDEESFWSIDLPSEVKDEKAKQVKKTITQTFEGAQKCLETNYYGAKHVTQALLTLLFKSNSPRIVNVSSKLGQLENVQDENARKILSDVDGLTEEVVDEVVKEYLKDVKDEFNVSGYIVSKASFNAYTRILAKKYPSLCANAVSPGFVATDMTFFKGTSTAEEGAR</sequence>
<dbReference type="EMBL" id="JAMZMK010012187">
    <property type="protein sequence ID" value="KAI7724560.1"/>
    <property type="molecule type" value="Genomic_DNA"/>
</dbReference>
<comment type="similarity">
    <text evidence="1">Belongs to the short-chain dehydrogenases/reductases (SDR) family.</text>
</comment>
<evidence type="ECO:0008006" key="6">
    <source>
        <dbReference type="Google" id="ProtNLM"/>
    </source>
</evidence>
<evidence type="ECO:0000256" key="3">
    <source>
        <dbReference type="ARBA" id="ARBA00023002"/>
    </source>
</evidence>
<dbReference type="GO" id="GO:0016491">
    <property type="term" value="F:oxidoreductase activity"/>
    <property type="evidence" value="ECO:0007669"/>
    <property type="project" value="UniProtKB-KW"/>
</dbReference>
<dbReference type="Proteomes" id="UP001206925">
    <property type="component" value="Unassembled WGS sequence"/>
</dbReference>
<accession>A0AAD5BJZ1</accession>
<dbReference type="PANTHER" id="PTHR43490:SF135">
    <property type="entry name" value="OS02G0640800 PROTEIN"/>
    <property type="match status" value="1"/>
</dbReference>
<dbReference type="InterPro" id="IPR002347">
    <property type="entry name" value="SDR_fam"/>
</dbReference>
<dbReference type="AlphaFoldDB" id="A0AAD5BJZ1"/>
<evidence type="ECO:0000313" key="4">
    <source>
        <dbReference type="EMBL" id="KAI7724560.1"/>
    </source>
</evidence>
<keyword evidence="5" id="KW-1185">Reference proteome</keyword>
<dbReference type="SUPFAM" id="SSF51735">
    <property type="entry name" value="NAD(P)-binding Rossmann-fold domains"/>
    <property type="match status" value="3"/>
</dbReference>
<dbReference type="InterPro" id="IPR036291">
    <property type="entry name" value="NAD(P)-bd_dom_sf"/>
</dbReference>
<gene>
    <name evidence="4" type="ORF">M8C21_030439</name>
</gene>
<feature type="non-terminal residue" evidence="4">
    <location>
        <position position="536"/>
    </location>
</feature>
<comment type="caution">
    <text evidence="4">The sequence shown here is derived from an EMBL/GenBank/DDBJ whole genome shotgun (WGS) entry which is preliminary data.</text>
</comment>
<feature type="non-terminal residue" evidence="4">
    <location>
        <position position="1"/>
    </location>
</feature>
<dbReference type="PRINTS" id="PR00080">
    <property type="entry name" value="SDRFAMILY"/>
</dbReference>
<keyword evidence="3" id="KW-0560">Oxidoreductase</keyword>
<dbReference type="Pfam" id="PF00106">
    <property type="entry name" value="adh_short"/>
    <property type="match status" value="1"/>
</dbReference>